<name>A0A1F5YD55_9BACT</name>
<accession>A0A1F5YD55</accession>
<organism evidence="1 2">
    <name type="scientific">Candidatus Glassbacteria bacterium RBG_16_58_8</name>
    <dbReference type="NCBI Taxonomy" id="1817866"/>
    <lineage>
        <taxon>Bacteria</taxon>
        <taxon>Candidatus Glassiibacteriota</taxon>
    </lineage>
</organism>
<dbReference type="AlphaFoldDB" id="A0A1F5YD55"/>
<dbReference type="Proteomes" id="UP000179034">
    <property type="component" value="Unassembled WGS sequence"/>
</dbReference>
<proteinExistence type="predicted"/>
<sequence>MLEIRLATPREGDPPPVLSVRQWIRSDGGENLLDPFDEPIEWSLGVEENGPGVKSVPETVMSVPRPNPFRGSTTISLEVREGGRGTLAIYDLRGRRIRVLSDCSYQPGLYRLSWDGRDSCGAISPSGIYLVHFSHGGRAYRQKVVFLR</sequence>
<evidence type="ECO:0008006" key="3">
    <source>
        <dbReference type="Google" id="ProtNLM"/>
    </source>
</evidence>
<evidence type="ECO:0000313" key="1">
    <source>
        <dbReference type="EMBL" id="OGF98118.1"/>
    </source>
</evidence>
<dbReference type="EMBL" id="MFIW01000006">
    <property type="protein sequence ID" value="OGF98118.1"/>
    <property type="molecule type" value="Genomic_DNA"/>
</dbReference>
<protein>
    <recommendedName>
        <fullName evidence="3">FlgD Ig-like domain-containing protein</fullName>
    </recommendedName>
</protein>
<dbReference type="InterPro" id="IPR026444">
    <property type="entry name" value="Secre_tail"/>
</dbReference>
<reference evidence="1 2" key="1">
    <citation type="journal article" date="2016" name="Nat. Commun.">
        <title>Thousands of microbial genomes shed light on interconnected biogeochemical processes in an aquifer system.</title>
        <authorList>
            <person name="Anantharaman K."/>
            <person name="Brown C.T."/>
            <person name="Hug L.A."/>
            <person name="Sharon I."/>
            <person name="Castelle C.J."/>
            <person name="Probst A.J."/>
            <person name="Thomas B.C."/>
            <person name="Singh A."/>
            <person name="Wilkins M.J."/>
            <person name="Karaoz U."/>
            <person name="Brodie E.L."/>
            <person name="Williams K.H."/>
            <person name="Hubbard S.S."/>
            <person name="Banfield J.F."/>
        </authorList>
    </citation>
    <scope>NUCLEOTIDE SEQUENCE [LARGE SCALE GENOMIC DNA]</scope>
</reference>
<gene>
    <name evidence="1" type="ORF">A2Z06_00115</name>
</gene>
<evidence type="ECO:0000313" key="2">
    <source>
        <dbReference type="Proteomes" id="UP000179034"/>
    </source>
</evidence>
<comment type="caution">
    <text evidence="1">The sequence shown here is derived from an EMBL/GenBank/DDBJ whole genome shotgun (WGS) entry which is preliminary data.</text>
</comment>
<dbReference type="NCBIfam" id="TIGR04183">
    <property type="entry name" value="Por_Secre_tail"/>
    <property type="match status" value="1"/>
</dbReference>
<dbReference type="Gene3D" id="2.60.40.4070">
    <property type="match status" value="1"/>
</dbReference>